<feature type="binding site" evidence="10">
    <location>
        <begin position="16"/>
        <end position="21"/>
    </location>
    <ligand>
        <name>substrate</name>
    </ligand>
</feature>
<dbReference type="GO" id="GO:0005524">
    <property type="term" value="F:ATP binding"/>
    <property type="evidence" value="ECO:0007669"/>
    <property type="project" value="UniProtKB-UniRule"/>
</dbReference>
<keyword evidence="4 10" id="KW-0808">Transferase</keyword>
<dbReference type="GO" id="GO:0052381">
    <property type="term" value="F:tRNA dimethylallyltransferase activity"/>
    <property type="evidence" value="ECO:0007669"/>
    <property type="project" value="UniProtKB-UniRule"/>
</dbReference>
<evidence type="ECO:0000313" key="14">
    <source>
        <dbReference type="EMBL" id="ATR78401.1"/>
    </source>
</evidence>
<evidence type="ECO:0000256" key="11">
    <source>
        <dbReference type="RuleBase" id="RU003783"/>
    </source>
</evidence>
<evidence type="ECO:0000256" key="3">
    <source>
        <dbReference type="ARBA" id="ARBA00005842"/>
    </source>
</evidence>
<feature type="region of interest" description="Interaction with substrate tRNA" evidence="10">
    <location>
        <begin position="39"/>
        <end position="42"/>
    </location>
</feature>
<feature type="site" description="Interaction with substrate tRNA" evidence="10">
    <location>
        <position position="105"/>
    </location>
</feature>
<evidence type="ECO:0000256" key="1">
    <source>
        <dbReference type="ARBA" id="ARBA00001946"/>
    </source>
</evidence>
<dbReference type="InterPro" id="IPR027417">
    <property type="entry name" value="P-loop_NTPase"/>
</dbReference>
<feature type="site" description="Interaction with substrate tRNA" evidence="10">
    <location>
        <position position="127"/>
    </location>
</feature>
<keyword evidence="6 10" id="KW-0547">Nucleotide-binding</keyword>
<comment type="similarity">
    <text evidence="3 10 13">Belongs to the IPP transferase family.</text>
</comment>
<name>A0A2D2LTQ4_FAUOS</name>
<dbReference type="PANTHER" id="PTHR11088:SF60">
    <property type="entry name" value="TRNA DIMETHYLALLYLTRANSFERASE"/>
    <property type="match status" value="1"/>
</dbReference>
<evidence type="ECO:0000256" key="7">
    <source>
        <dbReference type="ARBA" id="ARBA00022840"/>
    </source>
</evidence>
<dbReference type="GO" id="GO:0006400">
    <property type="term" value="P:tRNA modification"/>
    <property type="evidence" value="ECO:0007669"/>
    <property type="project" value="TreeGrafter"/>
</dbReference>
<dbReference type="InterPro" id="IPR039657">
    <property type="entry name" value="Dimethylallyltransferase"/>
</dbReference>
<sequence length="350" mass="40458">MITADKQDVICLIAPTASGKTALAYELYETGKYRLISVDSALIYRDMNIGTAKPTREELANYPHALVDIISPEQSYSVAQFVSDVDYHINLAHQQNKTPVLVGGTMMYYMALIQGINDIPATLPEIRQQVTQLIAEQGIEQLHAYLTQVDPILGKQLKTTDTQRIGRAVEIYLQTGKPLSAWQNQPARALADNPHQRWQILAVMPDRDWLHKRIALRLDIMWQQGFLQEVIALRKQYHLTADLPSMRCVGYRQAWDFLEKIQNTTMFTQDNNEENFHEYMARSLLNTHSYPIEDYRQTMQNEALYATRQLAKRQYTWMRKLVGTQQLVERFDVRPLTTIDEARTLLIKTN</sequence>
<comment type="caution">
    <text evidence="10">Lacks conserved residue(s) required for the propagation of feature annotation.</text>
</comment>
<keyword evidence="8 10" id="KW-0460">Magnesium</keyword>
<dbReference type="PANTHER" id="PTHR11088">
    <property type="entry name" value="TRNA DIMETHYLALLYLTRANSFERASE"/>
    <property type="match status" value="1"/>
</dbReference>
<evidence type="ECO:0000256" key="12">
    <source>
        <dbReference type="RuleBase" id="RU003784"/>
    </source>
</evidence>
<comment type="subunit">
    <text evidence="10">Monomer.</text>
</comment>
<keyword evidence="5 10" id="KW-0819">tRNA processing</keyword>
<evidence type="ECO:0000256" key="2">
    <source>
        <dbReference type="ARBA" id="ARBA00003213"/>
    </source>
</evidence>
<dbReference type="STRING" id="34062.AXE82_10330"/>
<evidence type="ECO:0000256" key="9">
    <source>
        <dbReference type="ARBA" id="ARBA00049563"/>
    </source>
</evidence>
<feature type="region of interest" description="Interaction with substrate tRNA" evidence="10">
    <location>
        <begin position="163"/>
        <end position="167"/>
    </location>
</feature>
<evidence type="ECO:0000256" key="8">
    <source>
        <dbReference type="ARBA" id="ARBA00022842"/>
    </source>
</evidence>
<evidence type="ECO:0000256" key="13">
    <source>
        <dbReference type="RuleBase" id="RU003785"/>
    </source>
</evidence>
<dbReference type="EMBL" id="CP024443">
    <property type="protein sequence ID" value="ATR78401.1"/>
    <property type="molecule type" value="Genomic_DNA"/>
</dbReference>
<evidence type="ECO:0000313" key="15">
    <source>
        <dbReference type="Proteomes" id="UP000229340"/>
    </source>
</evidence>
<reference evidence="15" key="1">
    <citation type="submission" date="2017-11" db="EMBL/GenBank/DDBJ databases">
        <title>Complete genome sequence of Moraxella osloensis NP7 isolated from human skin.</title>
        <authorList>
            <person name="Lee K."/>
            <person name="Lim J.Y."/>
            <person name="Hwang I."/>
        </authorList>
    </citation>
    <scope>NUCLEOTIDE SEQUENCE [LARGE SCALE GENOMIC DNA]</scope>
    <source>
        <strain evidence="15">NP7</strain>
    </source>
</reference>
<evidence type="ECO:0000256" key="6">
    <source>
        <dbReference type="ARBA" id="ARBA00022741"/>
    </source>
</evidence>
<comment type="function">
    <text evidence="2 10 12">Catalyzes the transfer of a dimethylallyl group onto the adenine at position 37 in tRNAs that read codons beginning with uridine, leading to the formation of N6-(dimethylallyl)adenosine (i(6)A).</text>
</comment>
<comment type="catalytic activity">
    <reaction evidence="9 10 11">
        <text>adenosine(37) in tRNA + dimethylallyl diphosphate = N(6)-dimethylallyladenosine(37) in tRNA + diphosphate</text>
        <dbReference type="Rhea" id="RHEA:26482"/>
        <dbReference type="Rhea" id="RHEA-COMP:10162"/>
        <dbReference type="Rhea" id="RHEA-COMP:10375"/>
        <dbReference type="ChEBI" id="CHEBI:33019"/>
        <dbReference type="ChEBI" id="CHEBI:57623"/>
        <dbReference type="ChEBI" id="CHEBI:74411"/>
        <dbReference type="ChEBI" id="CHEBI:74415"/>
        <dbReference type="EC" id="2.5.1.75"/>
    </reaction>
</comment>
<evidence type="ECO:0000256" key="5">
    <source>
        <dbReference type="ARBA" id="ARBA00022694"/>
    </source>
</evidence>
<protein>
    <recommendedName>
        <fullName evidence="10">tRNA dimethylallyltransferase</fullName>
        <ecNumber evidence="10">2.5.1.75</ecNumber>
    </recommendedName>
    <alternativeName>
        <fullName evidence="10">Dimethylallyl diphosphate:tRNA dimethylallyltransferase</fullName>
        <shortName evidence="10">DMAPP:tRNA dimethylallyltransferase</shortName>
        <shortName evidence="10">DMATase</shortName>
    </alternativeName>
    <alternativeName>
        <fullName evidence="10">Isopentenyl-diphosphate:tRNA isopentenyltransferase</fullName>
        <shortName evidence="10">IPP transferase</shortName>
        <shortName evidence="10">IPPT</shortName>
        <shortName evidence="10">IPTase</shortName>
    </alternativeName>
</protein>
<organism evidence="14 15">
    <name type="scientific">Faucicola osloensis</name>
    <name type="common">Moraxella osloensis</name>
    <dbReference type="NCBI Taxonomy" id="34062"/>
    <lineage>
        <taxon>Bacteria</taxon>
        <taxon>Pseudomonadati</taxon>
        <taxon>Pseudomonadota</taxon>
        <taxon>Gammaproteobacteria</taxon>
        <taxon>Moraxellales</taxon>
        <taxon>Moraxellaceae</taxon>
        <taxon>Faucicola</taxon>
    </lineage>
</organism>
<dbReference type="Proteomes" id="UP000229340">
    <property type="component" value="Chromosome"/>
</dbReference>
<dbReference type="EC" id="2.5.1.75" evidence="10"/>
<evidence type="ECO:0000256" key="10">
    <source>
        <dbReference type="HAMAP-Rule" id="MF_00185"/>
    </source>
</evidence>
<feature type="region of interest" description="Interaction with substrate tRNA" evidence="10">
    <location>
        <begin position="247"/>
        <end position="252"/>
    </location>
</feature>
<dbReference type="Gene3D" id="3.40.50.300">
    <property type="entry name" value="P-loop containing nucleotide triphosphate hydrolases"/>
    <property type="match status" value="1"/>
</dbReference>
<comment type="cofactor">
    <cofactor evidence="1 10">
        <name>Mg(2+)</name>
        <dbReference type="ChEBI" id="CHEBI:18420"/>
    </cofactor>
</comment>
<gene>
    <name evidence="10" type="primary">miaA</name>
    <name evidence="14" type="ORF">NP7_03475</name>
</gene>
<feature type="binding site" evidence="10">
    <location>
        <begin position="14"/>
        <end position="21"/>
    </location>
    <ligand>
        <name>ATP</name>
        <dbReference type="ChEBI" id="CHEBI:30616"/>
    </ligand>
</feature>
<dbReference type="Gene3D" id="1.10.20.140">
    <property type="match status" value="1"/>
</dbReference>
<dbReference type="Pfam" id="PF01715">
    <property type="entry name" value="IPPT"/>
    <property type="match status" value="1"/>
</dbReference>
<accession>A0A2D2LTQ4</accession>
<dbReference type="InterPro" id="IPR018022">
    <property type="entry name" value="IPT"/>
</dbReference>
<evidence type="ECO:0000256" key="4">
    <source>
        <dbReference type="ARBA" id="ARBA00022679"/>
    </source>
</evidence>
<proteinExistence type="inferred from homology"/>
<dbReference type="HAMAP" id="MF_00185">
    <property type="entry name" value="IPP_trans"/>
    <property type="match status" value="1"/>
</dbReference>
<dbReference type="NCBIfam" id="TIGR00174">
    <property type="entry name" value="miaA"/>
    <property type="match status" value="1"/>
</dbReference>
<dbReference type="SUPFAM" id="SSF52540">
    <property type="entry name" value="P-loop containing nucleoside triphosphate hydrolases"/>
    <property type="match status" value="2"/>
</dbReference>
<dbReference type="AlphaFoldDB" id="A0A2D2LTQ4"/>
<keyword evidence="7 10" id="KW-0067">ATP-binding</keyword>
<dbReference type="RefSeq" id="WP_100269711.1">
    <property type="nucleotide sequence ID" value="NZ_CP024443.1"/>
</dbReference>